<feature type="compositionally biased region" description="Basic and acidic residues" evidence="1">
    <location>
        <begin position="896"/>
        <end position="910"/>
    </location>
</feature>
<feature type="compositionally biased region" description="Pro residues" evidence="1">
    <location>
        <begin position="262"/>
        <end position="275"/>
    </location>
</feature>
<dbReference type="VEuPathDB" id="CryptoDB:Vbra_15777"/>
<feature type="compositionally biased region" description="Low complexity" evidence="1">
    <location>
        <begin position="643"/>
        <end position="658"/>
    </location>
</feature>
<feature type="region of interest" description="Disordered" evidence="1">
    <location>
        <begin position="124"/>
        <end position="147"/>
    </location>
</feature>
<evidence type="ECO:0000313" key="2">
    <source>
        <dbReference type="EMBL" id="CEM15530.1"/>
    </source>
</evidence>
<feature type="compositionally biased region" description="Basic and acidic residues" evidence="1">
    <location>
        <begin position="567"/>
        <end position="590"/>
    </location>
</feature>
<feature type="region of interest" description="Disordered" evidence="1">
    <location>
        <begin position="693"/>
        <end position="741"/>
    </location>
</feature>
<dbReference type="InParanoid" id="A0A0G4FND7"/>
<dbReference type="Proteomes" id="UP000041254">
    <property type="component" value="Unassembled WGS sequence"/>
</dbReference>
<sequence length="910" mass="98777">MEPLFPDAADRERLLSPPSSFPRRNTRRPTFDEMMERMDGSSGDEVKWGSPPVGHAADQPSSVRHVRRYPDAADGHDDDHVDFNTLMSAVGTSASVKFHDSMRSDDGEGRIFDRGRWVFPERRRKTAVRRDERDGGRVRPPSGLLDNQSPLVGRLEEVVQLLAVLANAQNLLNNIQLRHRLQGSSPSPAREPAPPSPLPSPPRHAQAVQADMKGDTLRKGTRKGGAALSPIPSFGTLPSMQQGPPAGPSVSPVFEASQASPSRPPSPLTHSPPSPHINEEELAVRVASVMHKFCEQFNTYAKEIEERIRLLDAASRERETRARHRRRNRGDEGRQPSSSEASTPRRPQPPQPQAQAQQLPSAPPPLLEAPPEGPPELKKKPPEDKKEKKEKGKEGESRESIPQLSADAKAIIQAILSRNGREPDEVDKALQRVMASMATGVHSAPDMHTSMSRPCSPASAAGNTQASWSQIAQQRPVSPFSVPVAPSTPPHANGVMPVETFKRQVSSVWTDSSASPSPHPPRPPSAAMAVPPIHPAYHSHTRHGHEDVRMRQPPPMAHSQYPYPRPEPVDTNRVLEDGHMRRSHEREPREPPLPPRQSAMSSRRSFVPQDGALWAAYNPNQARRQSPHSYQEGERLQSPSPPTSRARPSVAYSTIPTPASAPSPPVRMGHAIPPAVLPQDEYYSRFPSALLESGLPSSSVPQLGGGGPSSPQPPRFSIDSSFSPRHSLAQQETSGSRYFSAMPRYSVSPDSSVNRMSMASSNVVMIPSRGPPLPAVHQQRPSLEPHRAGRSSLRGSVASLMAPISPPVHRPSIAVATQVSDFTDTEEEAPLTAKAKMPPVSKGGGAPPPSPTTPSPSVSPPPSPSPPPAKKEAEVKKQPAPPKRPPPPKGKQVVAKKKEGQPQEKTVKVT</sequence>
<feature type="compositionally biased region" description="Basic and acidic residues" evidence="1">
    <location>
        <begin position="29"/>
        <end position="47"/>
    </location>
</feature>
<evidence type="ECO:0000256" key="1">
    <source>
        <dbReference type="SAM" id="MobiDB-lite"/>
    </source>
</evidence>
<feature type="compositionally biased region" description="Low complexity" evidence="1">
    <location>
        <begin position="693"/>
        <end position="702"/>
    </location>
</feature>
<evidence type="ECO:0000313" key="3">
    <source>
        <dbReference type="Proteomes" id="UP000041254"/>
    </source>
</evidence>
<organism evidence="2 3">
    <name type="scientific">Vitrella brassicaformis (strain CCMP3155)</name>
    <dbReference type="NCBI Taxonomy" id="1169540"/>
    <lineage>
        <taxon>Eukaryota</taxon>
        <taxon>Sar</taxon>
        <taxon>Alveolata</taxon>
        <taxon>Colpodellida</taxon>
        <taxon>Vitrellaceae</taxon>
        <taxon>Vitrella</taxon>
    </lineage>
</organism>
<feature type="compositionally biased region" description="Polar residues" evidence="1">
    <location>
        <begin position="461"/>
        <end position="475"/>
    </location>
</feature>
<gene>
    <name evidence="2" type="ORF">Vbra_15777</name>
</gene>
<name>A0A0G4FND7_VITBC</name>
<dbReference type="EMBL" id="CDMY01000466">
    <property type="protein sequence ID" value="CEM15530.1"/>
    <property type="molecule type" value="Genomic_DNA"/>
</dbReference>
<feature type="compositionally biased region" description="Pro residues" evidence="1">
    <location>
        <begin position="846"/>
        <end position="868"/>
    </location>
</feature>
<keyword evidence="3" id="KW-1185">Reference proteome</keyword>
<feature type="region of interest" description="Disordered" evidence="1">
    <location>
        <begin position="182"/>
        <end position="276"/>
    </location>
</feature>
<feature type="compositionally biased region" description="Basic and acidic residues" evidence="1">
    <location>
        <begin position="375"/>
        <end position="399"/>
    </location>
</feature>
<feature type="compositionally biased region" description="Basic and acidic residues" evidence="1">
    <location>
        <begin position="128"/>
        <end position="137"/>
    </location>
</feature>
<dbReference type="AlphaFoldDB" id="A0A0G4FND7"/>
<feature type="compositionally biased region" description="Low complexity" evidence="1">
    <location>
        <begin position="476"/>
        <end position="485"/>
    </location>
</feature>
<accession>A0A0G4FND7</accession>
<reference evidence="2 3" key="1">
    <citation type="submission" date="2014-11" db="EMBL/GenBank/DDBJ databases">
        <authorList>
            <person name="Zhu J."/>
            <person name="Qi W."/>
            <person name="Song R."/>
        </authorList>
    </citation>
    <scope>NUCLEOTIDE SEQUENCE [LARGE SCALE GENOMIC DNA]</scope>
</reference>
<protein>
    <submittedName>
        <fullName evidence="2">Uncharacterized protein</fullName>
    </submittedName>
</protein>
<dbReference type="OMA" id="EMMERMD"/>
<feature type="compositionally biased region" description="Pro residues" evidence="1">
    <location>
        <begin position="189"/>
        <end position="202"/>
    </location>
</feature>
<feature type="compositionally biased region" description="Polar residues" evidence="1">
    <location>
        <begin position="618"/>
        <end position="629"/>
    </location>
</feature>
<feature type="compositionally biased region" description="Pro residues" evidence="1">
    <location>
        <begin position="361"/>
        <end position="374"/>
    </location>
</feature>
<feature type="region of interest" description="Disordered" evidence="1">
    <location>
        <begin position="441"/>
        <end position="672"/>
    </location>
</feature>
<feature type="region of interest" description="Disordered" evidence="1">
    <location>
        <begin position="316"/>
        <end position="406"/>
    </location>
</feature>
<feature type="region of interest" description="Disordered" evidence="1">
    <location>
        <begin position="1"/>
        <end position="65"/>
    </location>
</feature>
<proteinExistence type="predicted"/>
<feature type="compositionally biased region" description="Polar residues" evidence="1">
    <location>
        <begin position="718"/>
        <end position="737"/>
    </location>
</feature>
<feature type="region of interest" description="Disordered" evidence="1">
    <location>
        <begin position="764"/>
        <end position="910"/>
    </location>
</feature>
<feature type="compositionally biased region" description="Pro residues" evidence="1">
    <location>
        <begin position="879"/>
        <end position="889"/>
    </location>
</feature>